<evidence type="ECO:0000256" key="1">
    <source>
        <dbReference type="SAM" id="Phobius"/>
    </source>
</evidence>
<dbReference type="Proteomes" id="UP000323824">
    <property type="component" value="Chromosome"/>
</dbReference>
<dbReference type="EMBL" id="CP035807">
    <property type="protein sequence ID" value="QEN04451.1"/>
    <property type="molecule type" value="Genomic_DNA"/>
</dbReference>
<accession>A0A5C1QAC6</accession>
<keyword evidence="1" id="KW-0812">Transmembrane</keyword>
<evidence type="ECO:0000313" key="2">
    <source>
        <dbReference type="EMBL" id="QEN04451.1"/>
    </source>
</evidence>
<dbReference type="AlphaFoldDB" id="A0A5C1QAC6"/>
<protein>
    <submittedName>
        <fullName evidence="2">DUF368 domain-containing protein</fullName>
    </submittedName>
</protein>
<feature type="transmembrane region" description="Helical" evidence="1">
    <location>
        <begin position="116"/>
        <end position="135"/>
    </location>
</feature>
<reference evidence="2 3" key="2">
    <citation type="submission" date="2019-09" db="EMBL/GenBank/DDBJ databases">
        <title>Complete Genome Sequence and Methylome Analysis of free living Spirochaetas.</title>
        <authorList>
            <person name="Leshcheva N."/>
            <person name="Mikheeva N."/>
        </authorList>
    </citation>
    <scope>NUCLEOTIDE SEQUENCE [LARGE SCALE GENOMIC DNA]</scope>
    <source>
        <strain evidence="2 3">P</strain>
    </source>
</reference>
<proteinExistence type="predicted"/>
<dbReference type="PANTHER" id="PTHR37308:SF1">
    <property type="entry name" value="POLYPRENYL-PHOSPHATE TRANSPORTER"/>
    <property type="match status" value="1"/>
</dbReference>
<dbReference type="KEGG" id="sper:EW093_06975"/>
<dbReference type="Pfam" id="PF04018">
    <property type="entry name" value="VCA0040-like"/>
    <property type="match status" value="1"/>
</dbReference>
<feature type="transmembrane region" description="Helical" evidence="1">
    <location>
        <begin position="257"/>
        <end position="276"/>
    </location>
</feature>
<evidence type="ECO:0000313" key="3">
    <source>
        <dbReference type="Proteomes" id="UP000323824"/>
    </source>
</evidence>
<feature type="transmembrane region" description="Helical" evidence="1">
    <location>
        <begin position="54"/>
        <end position="77"/>
    </location>
</feature>
<sequence>MKNIFLILKGMTIGIANVIPGVSGGTFAFIFGIYDKLTEAVGNFFTEPKKRKEYFFFILKVFVGAVLGILLFSRLLSYLLEYSQVSREITYAFFIGLIGGSIPFIIKSHSDMKPNIIRILLLFVGIALILLTIIFNQESSSSVEDHNSPLRLIWLYICGLFSGGSMIVPGFSGSALLVSLGEYETVVTTYLGSIKTYILPILVFSLGAASGIVLFAKIVEVCFKKFKSGTLYFILGLIAASLIQIVSKTKDGFDTSFIALLGVTIALISGFFLAYLTSRIKKS</sequence>
<dbReference type="RefSeq" id="WP_149567698.1">
    <property type="nucleotide sequence ID" value="NZ_CP035807.1"/>
</dbReference>
<feature type="transmembrane region" description="Helical" evidence="1">
    <location>
        <begin position="155"/>
        <end position="177"/>
    </location>
</feature>
<feature type="transmembrane region" description="Helical" evidence="1">
    <location>
        <begin position="197"/>
        <end position="216"/>
    </location>
</feature>
<feature type="transmembrane region" description="Helical" evidence="1">
    <location>
        <begin position="12"/>
        <end position="34"/>
    </location>
</feature>
<keyword evidence="1" id="KW-0472">Membrane</keyword>
<keyword evidence="1" id="KW-1133">Transmembrane helix</keyword>
<gene>
    <name evidence="2" type="ORF">EW093_06975</name>
</gene>
<reference evidence="2 3" key="1">
    <citation type="submission" date="2019-02" db="EMBL/GenBank/DDBJ databases">
        <authorList>
            <person name="Fomenkov A."/>
            <person name="Dubinina G."/>
            <person name="Grabovich M."/>
            <person name="Vincze T."/>
            <person name="Roberts R.J."/>
        </authorList>
    </citation>
    <scope>NUCLEOTIDE SEQUENCE [LARGE SCALE GENOMIC DNA]</scope>
    <source>
        <strain evidence="2 3">P</strain>
    </source>
</reference>
<feature type="transmembrane region" description="Helical" evidence="1">
    <location>
        <begin position="89"/>
        <end position="110"/>
    </location>
</feature>
<dbReference type="PANTHER" id="PTHR37308">
    <property type="entry name" value="INTEGRAL MEMBRANE PROTEIN"/>
    <property type="match status" value="1"/>
</dbReference>
<keyword evidence="3" id="KW-1185">Reference proteome</keyword>
<name>A0A5C1QAC6_9SPIO</name>
<organism evidence="2 3">
    <name type="scientific">Thiospirochaeta perfilievii</name>
    <dbReference type="NCBI Taxonomy" id="252967"/>
    <lineage>
        <taxon>Bacteria</taxon>
        <taxon>Pseudomonadati</taxon>
        <taxon>Spirochaetota</taxon>
        <taxon>Spirochaetia</taxon>
        <taxon>Spirochaetales</taxon>
        <taxon>Spirochaetaceae</taxon>
        <taxon>Thiospirochaeta</taxon>
    </lineage>
</organism>
<feature type="transmembrane region" description="Helical" evidence="1">
    <location>
        <begin position="228"/>
        <end position="245"/>
    </location>
</feature>
<dbReference type="InterPro" id="IPR007163">
    <property type="entry name" value="VCA0040-like"/>
</dbReference>
<dbReference type="OrthoDB" id="9793746at2"/>